<organism evidence="3 4">
    <name type="scientific">Altererythrobacter ishigakiensis</name>
    <dbReference type="NCBI Taxonomy" id="476157"/>
    <lineage>
        <taxon>Bacteria</taxon>
        <taxon>Pseudomonadati</taxon>
        <taxon>Pseudomonadota</taxon>
        <taxon>Alphaproteobacteria</taxon>
        <taxon>Sphingomonadales</taxon>
        <taxon>Erythrobacteraceae</taxon>
        <taxon>Altererythrobacter</taxon>
    </lineage>
</organism>
<dbReference type="SUPFAM" id="SSF53474">
    <property type="entry name" value="alpha/beta-Hydrolases"/>
    <property type="match status" value="1"/>
</dbReference>
<evidence type="ECO:0000256" key="1">
    <source>
        <dbReference type="ARBA" id="ARBA00022801"/>
    </source>
</evidence>
<evidence type="ECO:0000259" key="2">
    <source>
        <dbReference type="Pfam" id="PF00326"/>
    </source>
</evidence>
<sequence length="659" mass="71939">MPRINLQSLATARSVFATMLFGAGLVAPVPIAAQIQVPPLEFYGELPAVEDAVVSPSGAYTALLQTARGERVITVIDSAGNPVKQLAVGDARVRGIEWVGEEAILLLRTETDRTTRRFGNEKVEWWRGNVIPLDDSRDVVSIFANQRYVANAIVGFYGIRNVDGRWKGYFGGFRKGRASGERARILDFAPALYAVDLLSGEVDLVAYAPDYPTLRRWLVNAEGKVGATLEINEQNGGWRIENAEGKTIAKGNQPRGEVSLTGFGADGRSIIYRYYDDAVEQNKRMQVSADGSTTTELWTDVQISEFVRDKSSGVVMGILTTDAKYQLAEEAKQARMQEALNVALGRKGIGVEVEGFSSDMRAIVVSTSGNYDSGTWLRVNPDNDSRSILALERPAIQGPVIGQVSEFSYQAQDGLDMQGILTLPPGIQPENLPVVILPHGGPNAHNDLEFDWWAQAFASRGYAVFQPNFRGSTGRGEDFVNAGDGEWGRKMQTDKSDGLRALAKAGIVDAGRACIVGASYGGYAAVAGVTIEQDVYRCAVAVNGVFDLKRLLDWRITGRRDIFRRAADRQFGKETDLDAISPTKLAQRADAPIMLIHGRDDTVVPYEQSLFMKDALEDADKPVAMISLDGEDHYLSQPDTRKAMLKAAVGFVERHNPPG</sequence>
<evidence type="ECO:0000313" key="3">
    <source>
        <dbReference type="EMBL" id="TWJ10316.1"/>
    </source>
</evidence>
<keyword evidence="3" id="KW-0031">Aminopeptidase</keyword>
<dbReference type="OrthoDB" id="1094230at2"/>
<dbReference type="Gene3D" id="3.40.50.1820">
    <property type="entry name" value="alpha/beta hydrolase"/>
    <property type="match status" value="1"/>
</dbReference>
<dbReference type="STRING" id="476157.GCA_001663155_01376"/>
<dbReference type="PANTHER" id="PTHR42776:SF27">
    <property type="entry name" value="DIPEPTIDYL PEPTIDASE FAMILY MEMBER 6"/>
    <property type="match status" value="1"/>
</dbReference>
<dbReference type="RefSeq" id="WP_083984728.1">
    <property type="nucleotide sequence ID" value="NZ_CP015963.1"/>
</dbReference>
<name>A0A562UXJ8_9SPHN</name>
<dbReference type="GO" id="GO:0006508">
    <property type="term" value="P:proteolysis"/>
    <property type="evidence" value="ECO:0007669"/>
    <property type="project" value="InterPro"/>
</dbReference>
<dbReference type="GO" id="GO:0004177">
    <property type="term" value="F:aminopeptidase activity"/>
    <property type="evidence" value="ECO:0007669"/>
    <property type="project" value="UniProtKB-KW"/>
</dbReference>
<dbReference type="InterPro" id="IPR029058">
    <property type="entry name" value="AB_hydrolase_fold"/>
</dbReference>
<protein>
    <submittedName>
        <fullName evidence="3">Dipeptidyl aminopeptidase/acylaminoacyl peptidase</fullName>
    </submittedName>
</protein>
<dbReference type="Proteomes" id="UP000320547">
    <property type="component" value="Unassembled WGS sequence"/>
</dbReference>
<keyword evidence="1" id="KW-0378">Hydrolase</keyword>
<dbReference type="GO" id="GO:0004252">
    <property type="term" value="F:serine-type endopeptidase activity"/>
    <property type="evidence" value="ECO:0007669"/>
    <property type="project" value="TreeGrafter"/>
</dbReference>
<evidence type="ECO:0000313" key="4">
    <source>
        <dbReference type="Proteomes" id="UP000320547"/>
    </source>
</evidence>
<comment type="caution">
    <text evidence="3">The sequence shown here is derived from an EMBL/GenBank/DDBJ whole genome shotgun (WGS) entry which is preliminary data.</text>
</comment>
<feature type="domain" description="Peptidase S9 prolyl oligopeptidase catalytic" evidence="2">
    <location>
        <begin position="449"/>
        <end position="655"/>
    </location>
</feature>
<dbReference type="InterPro" id="IPR001375">
    <property type="entry name" value="Peptidase_S9_cat"/>
</dbReference>
<keyword evidence="4" id="KW-1185">Reference proteome</keyword>
<keyword evidence="3" id="KW-0645">Protease</keyword>
<dbReference type="Pfam" id="PF00326">
    <property type="entry name" value="Peptidase_S9"/>
    <property type="match status" value="1"/>
</dbReference>
<reference evidence="3 4" key="1">
    <citation type="submission" date="2019-07" db="EMBL/GenBank/DDBJ databases">
        <title>Genomic Encyclopedia of Archaeal and Bacterial Type Strains, Phase II (KMG-II): from individual species to whole genera.</title>
        <authorList>
            <person name="Goeker M."/>
        </authorList>
    </citation>
    <scope>NUCLEOTIDE SEQUENCE [LARGE SCALE GENOMIC DNA]</scope>
    <source>
        <strain evidence="3 4">ATCC BAA-2084</strain>
    </source>
</reference>
<dbReference type="AlphaFoldDB" id="A0A562UXJ8"/>
<proteinExistence type="predicted"/>
<dbReference type="PANTHER" id="PTHR42776">
    <property type="entry name" value="SERINE PEPTIDASE S9 FAMILY MEMBER"/>
    <property type="match status" value="1"/>
</dbReference>
<accession>A0A562UXJ8</accession>
<dbReference type="EMBL" id="VLLK01000001">
    <property type="protein sequence ID" value="TWJ10316.1"/>
    <property type="molecule type" value="Genomic_DNA"/>
</dbReference>
<gene>
    <name evidence="3" type="ORF">JN10_1979</name>
</gene>